<reference evidence="1" key="1">
    <citation type="journal article" date="2020" name="Stud. Mycol.">
        <title>101 Dothideomycetes genomes: a test case for predicting lifestyles and emergence of pathogens.</title>
        <authorList>
            <person name="Haridas S."/>
            <person name="Albert R."/>
            <person name="Binder M."/>
            <person name="Bloem J."/>
            <person name="Labutti K."/>
            <person name="Salamov A."/>
            <person name="Andreopoulos B."/>
            <person name="Baker S."/>
            <person name="Barry K."/>
            <person name="Bills G."/>
            <person name="Bluhm B."/>
            <person name="Cannon C."/>
            <person name="Castanera R."/>
            <person name="Culley D."/>
            <person name="Daum C."/>
            <person name="Ezra D."/>
            <person name="Gonzalez J."/>
            <person name="Henrissat B."/>
            <person name="Kuo A."/>
            <person name="Liang C."/>
            <person name="Lipzen A."/>
            <person name="Lutzoni F."/>
            <person name="Magnuson J."/>
            <person name="Mondo S."/>
            <person name="Nolan M."/>
            <person name="Ohm R."/>
            <person name="Pangilinan J."/>
            <person name="Park H.-J."/>
            <person name="Ramirez L."/>
            <person name="Alfaro M."/>
            <person name="Sun H."/>
            <person name="Tritt A."/>
            <person name="Yoshinaga Y."/>
            <person name="Zwiers L.-H."/>
            <person name="Turgeon B."/>
            <person name="Goodwin S."/>
            <person name="Spatafora J."/>
            <person name="Crous P."/>
            <person name="Grigoriev I."/>
        </authorList>
    </citation>
    <scope>NUCLEOTIDE SEQUENCE</scope>
    <source>
        <strain evidence="1">CBS 119925</strain>
    </source>
</reference>
<organism evidence="1 2">
    <name type="scientific">Sporormia fimetaria CBS 119925</name>
    <dbReference type="NCBI Taxonomy" id="1340428"/>
    <lineage>
        <taxon>Eukaryota</taxon>
        <taxon>Fungi</taxon>
        <taxon>Dikarya</taxon>
        <taxon>Ascomycota</taxon>
        <taxon>Pezizomycotina</taxon>
        <taxon>Dothideomycetes</taxon>
        <taxon>Pleosporomycetidae</taxon>
        <taxon>Pleosporales</taxon>
        <taxon>Sporormiaceae</taxon>
        <taxon>Sporormia</taxon>
    </lineage>
</organism>
<dbReference type="AlphaFoldDB" id="A0A6A6V8B0"/>
<sequence>MYQKRHGMYSYRSSWIARDVWKTSSIFWQISSSRTEIAVRSGFGVLSWLMKSDRRLKNALPHSKGRNPPSPPFCRVLTCD</sequence>
<protein>
    <submittedName>
        <fullName evidence="1">Uncharacterized protein</fullName>
    </submittedName>
</protein>
<accession>A0A6A6V8B0</accession>
<keyword evidence="2" id="KW-1185">Reference proteome</keyword>
<evidence type="ECO:0000313" key="1">
    <source>
        <dbReference type="EMBL" id="KAF2746323.1"/>
    </source>
</evidence>
<proteinExistence type="predicted"/>
<dbReference type="EMBL" id="MU006578">
    <property type="protein sequence ID" value="KAF2746323.1"/>
    <property type="molecule type" value="Genomic_DNA"/>
</dbReference>
<evidence type="ECO:0000313" key="2">
    <source>
        <dbReference type="Proteomes" id="UP000799440"/>
    </source>
</evidence>
<gene>
    <name evidence="1" type="ORF">M011DRAFT_92578</name>
</gene>
<dbReference type="Proteomes" id="UP000799440">
    <property type="component" value="Unassembled WGS sequence"/>
</dbReference>
<name>A0A6A6V8B0_9PLEO</name>